<dbReference type="AlphaFoldDB" id="A0A8H8R0B2"/>
<dbReference type="PANTHER" id="PTHR28180:SF2">
    <property type="entry name" value="PEROXISOMAL PROTEIN 2"/>
    <property type="match status" value="1"/>
</dbReference>
<dbReference type="RefSeq" id="XP_031004861.1">
    <property type="nucleotide sequence ID" value="XM_031149258.1"/>
</dbReference>
<organism evidence="1 2">
    <name type="scientific">Lachnellula hyalina</name>
    <dbReference type="NCBI Taxonomy" id="1316788"/>
    <lineage>
        <taxon>Eukaryota</taxon>
        <taxon>Fungi</taxon>
        <taxon>Dikarya</taxon>
        <taxon>Ascomycota</taxon>
        <taxon>Pezizomycotina</taxon>
        <taxon>Leotiomycetes</taxon>
        <taxon>Helotiales</taxon>
        <taxon>Lachnaceae</taxon>
        <taxon>Lachnellula</taxon>
    </lineage>
</organism>
<evidence type="ECO:0000313" key="1">
    <source>
        <dbReference type="EMBL" id="TVY26073.1"/>
    </source>
</evidence>
<dbReference type="GO" id="GO:0016757">
    <property type="term" value="F:glycosyltransferase activity"/>
    <property type="evidence" value="ECO:0007669"/>
    <property type="project" value="UniProtKB-KW"/>
</dbReference>
<protein>
    <submittedName>
        <fullName evidence="1">Dol-P-Man:Man(5)GlcNAc(2)-PP-Dol alpha-1,3-mannosyltransferase</fullName>
    </submittedName>
</protein>
<accession>A0A8H8R0B2</accession>
<keyword evidence="1" id="KW-0328">Glycosyltransferase</keyword>
<reference evidence="1 2" key="1">
    <citation type="submission" date="2018-05" db="EMBL/GenBank/DDBJ databases">
        <title>Genome sequencing and assembly of the regulated plant pathogen Lachnellula willkommii and related sister species for the development of diagnostic species identification markers.</title>
        <authorList>
            <person name="Giroux E."/>
            <person name="Bilodeau G."/>
        </authorList>
    </citation>
    <scope>NUCLEOTIDE SEQUENCE [LARGE SCALE GENOMIC DNA]</scope>
    <source>
        <strain evidence="1 2">CBS 185.66</strain>
    </source>
</reference>
<dbReference type="OrthoDB" id="5392202at2759"/>
<proteinExistence type="predicted"/>
<dbReference type="InterPro" id="IPR029032">
    <property type="entry name" value="AhpD-like"/>
</dbReference>
<comment type="caution">
    <text evidence="1">The sequence shown here is derived from an EMBL/GenBank/DDBJ whole genome shotgun (WGS) entry which is preliminary data.</text>
</comment>
<gene>
    <name evidence="1" type="primary">ALG3</name>
    <name evidence="1" type="ORF">LHYA1_G004296</name>
</gene>
<dbReference type="SUPFAM" id="SSF69118">
    <property type="entry name" value="AhpD-like"/>
    <property type="match status" value="1"/>
</dbReference>
<keyword evidence="2" id="KW-1185">Reference proteome</keyword>
<dbReference type="EMBL" id="QGMH01000078">
    <property type="protein sequence ID" value="TVY26073.1"/>
    <property type="molecule type" value="Genomic_DNA"/>
</dbReference>
<dbReference type="Gene3D" id="1.20.1290.10">
    <property type="entry name" value="AhpD-like"/>
    <property type="match status" value="1"/>
</dbReference>
<evidence type="ECO:0000313" key="2">
    <source>
        <dbReference type="Proteomes" id="UP000431533"/>
    </source>
</evidence>
<dbReference type="InterPro" id="IPR052999">
    <property type="entry name" value="PTS1_Protein"/>
</dbReference>
<dbReference type="Proteomes" id="UP000431533">
    <property type="component" value="Unassembled WGS sequence"/>
</dbReference>
<sequence length="303" mass="32118">MSKLSPTLKVLISAPHARPNTLPAPPAVRSVYERLRQEAVAQNVGLPAWLTLSTATTMTMNSPDGLTELYNIATSSSRDKEQSVLAAELMREVGLKCIGFNGVRIPTRQLTHALGWTEEADHVTVMTGAFRANLPREIASSLSTTPTRHTTPSTLPSILARGASLWTSIYRPFDSKLFAKLAQSHPDLPSFIVDHEYGALFADPSVQYVPGAKVGRVLTSIVAIAGLRAQTGVGPQVTSHVYGLRKAYEDGSAGAQGEAVVQGGEWLAGDEGCVWLLGGVDKIVEALSGGAGTSFAPGFKAKL</sequence>
<dbReference type="GeneID" id="41984494"/>
<dbReference type="PANTHER" id="PTHR28180">
    <property type="entry name" value="CONSERVED MITOCHONDRIAL PROTEIN-RELATED"/>
    <property type="match status" value="1"/>
</dbReference>
<keyword evidence="1" id="KW-0808">Transferase</keyword>
<name>A0A8H8R0B2_9HELO</name>